<comment type="similarity">
    <text evidence="1">Belongs to the transglycosylase family. Rpf subfamily.</text>
</comment>
<dbReference type="InterPro" id="IPR007137">
    <property type="entry name" value="DUF348"/>
</dbReference>
<dbReference type="Gene3D" id="2.20.230.10">
    <property type="entry name" value="Resuscitation-promoting factor rpfb"/>
    <property type="match status" value="1"/>
</dbReference>
<protein>
    <submittedName>
        <fullName evidence="6">Transglycosylase family protein</fullName>
    </submittedName>
</protein>
<evidence type="ECO:0000256" key="4">
    <source>
        <dbReference type="SAM" id="MobiDB-lite"/>
    </source>
</evidence>
<reference evidence="6 7" key="1">
    <citation type="submission" date="2022-03" db="EMBL/GenBank/DDBJ databases">
        <title>Sinomonas sp. isolated from a soil.</title>
        <authorList>
            <person name="Han J."/>
            <person name="Kim D.-U."/>
        </authorList>
    </citation>
    <scope>NUCLEOTIDE SEQUENCE [LARGE SCALE GENOMIC DNA]</scope>
    <source>
        <strain evidence="6 7">5-5</strain>
    </source>
</reference>
<dbReference type="EMBL" id="JAKZBV010000001">
    <property type="protein sequence ID" value="MCH6471101.1"/>
    <property type="molecule type" value="Genomic_DNA"/>
</dbReference>
<evidence type="ECO:0000313" key="7">
    <source>
        <dbReference type="Proteomes" id="UP001202922"/>
    </source>
</evidence>
<dbReference type="Pfam" id="PF03990">
    <property type="entry name" value="DUF348"/>
    <property type="match status" value="3"/>
</dbReference>
<name>A0ABS9U3F7_9MICC</name>
<dbReference type="SUPFAM" id="SSF53955">
    <property type="entry name" value="Lysozyme-like"/>
    <property type="match status" value="1"/>
</dbReference>
<gene>
    <name evidence="6" type="ORF">L0M17_14130</name>
</gene>
<proteinExistence type="inferred from homology"/>
<keyword evidence="2" id="KW-0732">Signal</keyword>
<feature type="domain" description="G5" evidence="5">
    <location>
        <begin position="204"/>
        <end position="285"/>
    </location>
</feature>
<dbReference type="RefSeq" id="WP_241054707.1">
    <property type="nucleotide sequence ID" value="NZ_JAKZBV010000001.1"/>
</dbReference>
<dbReference type="Pfam" id="PF07501">
    <property type="entry name" value="G5"/>
    <property type="match status" value="1"/>
</dbReference>
<accession>A0ABS9U3F7</accession>
<evidence type="ECO:0000313" key="6">
    <source>
        <dbReference type="EMBL" id="MCH6471101.1"/>
    </source>
</evidence>
<evidence type="ECO:0000259" key="5">
    <source>
        <dbReference type="PROSITE" id="PS51109"/>
    </source>
</evidence>
<comment type="caution">
    <text evidence="6">The sequence shown here is derived from an EMBL/GenBank/DDBJ whole genome shotgun (WGS) entry which is preliminary data.</text>
</comment>
<dbReference type="InterPro" id="IPR010618">
    <property type="entry name" value="RPF"/>
</dbReference>
<evidence type="ECO:0000256" key="1">
    <source>
        <dbReference type="ARBA" id="ARBA00010830"/>
    </source>
</evidence>
<dbReference type="Proteomes" id="UP001202922">
    <property type="component" value="Unassembled WGS sequence"/>
</dbReference>
<evidence type="ECO:0000256" key="2">
    <source>
        <dbReference type="ARBA" id="ARBA00022729"/>
    </source>
</evidence>
<feature type="compositionally biased region" description="Low complexity" evidence="4">
    <location>
        <begin position="294"/>
        <end position="305"/>
    </location>
</feature>
<keyword evidence="7" id="KW-1185">Reference proteome</keyword>
<dbReference type="PROSITE" id="PS51109">
    <property type="entry name" value="G5"/>
    <property type="match status" value="1"/>
</dbReference>
<dbReference type="Gene3D" id="1.10.530.10">
    <property type="match status" value="1"/>
</dbReference>
<dbReference type="SMART" id="SM01208">
    <property type="entry name" value="G5"/>
    <property type="match status" value="1"/>
</dbReference>
<dbReference type="CDD" id="cd13925">
    <property type="entry name" value="RPF"/>
    <property type="match status" value="1"/>
</dbReference>
<organism evidence="6 7">
    <name type="scientific">Sinomonas terrae</name>
    <dbReference type="NCBI Taxonomy" id="2908838"/>
    <lineage>
        <taxon>Bacteria</taxon>
        <taxon>Bacillati</taxon>
        <taxon>Actinomycetota</taxon>
        <taxon>Actinomycetes</taxon>
        <taxon>Micrococcales</taxon>
        <taxon>Micrococcaceae</taxon>
        <taxon>Sinomonas</taxon>
    </lineage>
</organism>
<keyword evidence="3" id="KW-0378">Hydrolase</keyword>
<dbReference type="InterPro" id="IPR011098">
    <property type="entry name" value="G5_dom"/>
</dbReference>
<dbReference type="Pfam" id="PF06737">
    <property type="entry name" value="Transglycosylas"/>
    <property type="match status" value="1"/>
</dbReference>
<sequence length="387" mass="39387">MSRYSAESATAKPFRIAGQVAVVGALVLGTTAFVANAKTVTLTVDGKASTIQTFAGTVDQVVRGADVGINPADVVQPALSDSVQSGAVITVNRSKEVTVRLDGAQRTVETTVPTVDALVRQLGVASNSVVSLAGSTELAPQGSVVAISTPKDVTVLVDGQAVTRTTAAATVGALLSELGLTLAPNDTVSLPGNTPVVNGLVLKVTRVDAGKADTVTEPIPFSTDRTDSADLPVGQTKVVQQGVPGTLVKNYQVLAVDGHEASRTLLSQNVTVQPIAQEILVGTKQPDPQPSPSSSPSSASTAAPPVANEAMWDKIAQCESGGNWAANTGNGYYGGLQFDVSSWMANGGGQYAPNASLASKAQQIAVANTYYAKSGLSPWGCAWAASS</sequence>
<feature type="region of interest" description="Disordered" evidence="4">
    <location>
        <begin position="283"/>
        <end position="305"/>
    </location>
</feature>
<dbReference type="InterPro" id="IPR023346">
    <property type="entry name" value="Lysozyme-like_dom_sf"/>
</dbReference>
<evidence type="ECO:0000256" key="3">
    <source>
        <dbReference type="ARBA" id="ARBA00022801"/>
    </source>
</evidence>